<protein>
    <recommendedName>
        <fullName evidence="11">Cytochrome b-c1 complex subunit 8</fullName>
    </recommendedName>
    <alternativeName>
        <fullName evidence="11">Complex III subunit 8</fullName>
    </alternativeName>
</protein>
<evidence type="ECO:0000256" key="1">
    <source>
        <dbReference type="ARBA" id="ARBA00004434"/>
    </source>
</evidence>
<keyword evidence="13" id="KW-1185">Reference proteome</keyword>
<dbReference type="InterPro" id="IPR004205">
    <property type="entry name" value="Cyt_bc1_su8"/>
</dbReference>
<dbReference type="Gene3D" id="1.20.5.210">
    <property type="entry name" value="Cytochrome b-c1 complex subunit 8"/>
    <property type="match status" value="1"/>
</dbReference>
<keyword evidence="9 11" id="KW-0496">Mitochondrion</keyword>
<sequence length="109" mass="12554">MEYNQELKGKGHFPVLCWGHRHLPKQKGQITYRMAPNQHSSLLHFWTGSLWNVVRRTGNQVLYVAPPLIIAYLAMGWANKRNEYLNSKAGRAELEKTGSFSQRICNLCP</sequence>
<evidence type="ECO:0000313" key="13">
    <source>
        <dbReference type="Proteomes" id="UP000073492"/>
    </source>
</evidence>
<dbReference type="OrthoDB" id="6683853at2759"/>
<keyword evidence="6 11" id="KW-0999">Mitochondrion inner membrane</keyword>
<dbReference type="SUPFAM" id="SSF81508">
    <property type="entry name" value="Ubiquinone-binding protein QP-C of cytochrome bc1 complex (Ubiquinol-cytochrome c reductase)"/>
    <property type="match status" value="1"/>
</dbReference>
<proteinExistence type="inferred from homology"/>
<dbReference type="EMBL" id="LFZO01000028">
    <property type="protein sequence ID" value="KXT16915.1"/>
    <property type="molecule type" value="Genomic_DNA"/>
</dbReference>
<keyword evidence="4 11" id="KW-0679">Respiratory chain</keyword>
<evidence type="ECO:0000256" key="11">
    <source>
        <dbReference type="RuleBase" id="RU368118"/>
    </source>
</evidence>
<reference evidence="12 13" key="1">
    <citation type="submission" date="2015-07" db="EMBL/GenBank/DDBJ databases">
        <title>Comparative genomics of the Sigatoka disease complex on banana suggests a link between parallel evolutionary changes in Pseudocercospora fijiensis and Pseudocercospora eumusae and increased virulence on the banana host.</title>
        <authorList>
            <person name="Chang T.-C."/>
            <person name="Salvucci A."/>
            <person name="Crous P.W."/>
            <person name="Stergiopoulos I."/>
        </authorList>
    </citation>
    <scope>NUCLEOTIDE SEQUENCE [LARGE SCALE GENOMIC DNA]</scope>
    <source>
        <strain evidence="12 13">CBS 116634</strain>
    </source>
</reference>
<dbReference type="EMBL" id="LFZO01000028">
    <property type="protein sequence ID" value="KXT16913.1"/>
    <property type="molecule type" value="Genomic_DNA"/>
</dbReference>
<keyword evidence="3 11" id="KW-0813">Transport</keyword>
<evidence type="ECO:0000256" key="9">
    <source>
        <dbReference type="ARBA" id="ARBA00023128"/>
    </source>
</evidence>
<dbReference type="FunFam" id="1.20.5.210:FF:000001">
    <property type="entry name" value="Cytochrome b-c1 complex subunit 8"/>
    <property type="match status" value="1"/>
</dbReference>
<comment type="caution">
    <text evidence="12">The sequence shown here is derived from an EMBL/GenBank/DDBJ whole genome shotgun (WGS) entry which is preliminary data.</text>
</comment>
<comment type="subcellular location">
    <subcellularLocation>
        <location evidence="1 11">Mitochondrion inner membrane</location>
        <topology evidence="1 11">Single-pass membrane protein</topology>
    </subcellularLocation>
</comment>
<evidence type="ECO:0000313" key="12">
    <source>
        <dbReference type="EMBL" id="KXT16915.1"/>
    </source>
</evidence>
<dbReference type="AlphaFoldDB" id="A0A139IQF2"/>
<evidence type="ECO:0000256" key="2">
    <source>
        <dbReference type="ARBA" id="ARBA00007668"/>
    </source>
</evidence>
<dbReference type="Proteomes" id="UP000073492">
    <property type="component" value="Unassembled WGS sequence"/>
</dbReference>
<accession>A0A139IQF2</accession>
<dbReference type="Pfam" id="PF02939">
    <property type="entry name" value="UcrQ"/>
    <property type="match status" value="1"/>
</dbReference>
<comment type="function">
    <text evidence="11">Component of the ubiquinol-cytochrome c oxidoreductase, a multisubunit transmembrane complex that is part of the mitochondrial electron transport chain which drives oxidative phosphorylation. The complex plays an important role in the uptake of multiple carbon sources present in different host niches.</text>
</comment>
<dbReference type="PANTHER" id="PTHR12119:SF2">
    <property type="entry name" value="CYTOCHROME B-C1 COMPLEX SUBUNIT 8"/>
    <property type="match status" value="1"/>
</dbReference>
<keyword evidence="8 11" id="KW-1133">Transmembrane helix</keyword>
<name>A0A139IQF2_9PEZI</name>
<keyword evidence="5 11" id="KW-0812">Transmembrane</keyword>
<dbReference type="GO" id="GO:0006122">
    <property type="term" value="P:mitochondrial electron transport, ubiquinol to cytochrome c"/>
    <property type="evidence" value="ECO:0007669"/>
    <property type="project" value="UniProtKB-UniRule"/>
</dbReference>
<evidence type="ECO:0000256" key="4">
    <source>
        <dbReference type="ARBA" id="ARBA00022660"/>
    </source>
</evidence>
<gene>
    <name evidence="12" type="ORF">AC579_4752</name>
</gene>
<comment type="subunit">
    <text evidence="11">Component of the ubiquinol-cytochrome c oxidoreductase (cytochrome b-c1 complex, complex III, CIII), a multisubunit enzyme composed of 3 respiratory subunits cytochrome b, cytochrome c1 and Rieske protein, 2 core protein subunits, and additional low-molecular weight protein subunits. The complex exists as an obligatory dimer and forms supercomplexes (SCs) in the inner mitochondrial membrane with cytochrome c oxidase (complex IV, CIV).</text>
</comment>
<comment type="similarity">
    <text evidence="2 11">Belongs to the UQCRQ/QCR8 family.</text>
</comment>
<dbReference type="GO" id="GO:0005743">
    <property type="term" value="C:mitochondrial inner membrane"/>
    <property type="evidence" value="ECO:0007669"/>
    <property type="project" value="UniProtKB-SubCell"/>
</dbReference>
<evidence type="ECO:0000256" key="5">
    <source>
        <dbReference type="ARBA" id="ARBA00022692"/>
    </source>
</evidence>
<evidence type="ECO:0000256" key="7">
    <source>
        <dbReference type="ARBA" id="ARBA00022982"/>
    </source>
</evidence>
<feature type="transmembrane region" description="Helical" evidence="11">
    <location>
        <begin position="60"/>
        <end position="78"/>
    </location>
</feature>
<evidence type="ECO:0000256" key="8">
    <source>
        <dbReference type="ARBA" id="ARBA00022989"/>
    </source>
</evidence>
<organism evidence="12 13">
    <name type="scientific">Pseudocercospora musae</name>
    <dbReference type="NCBI Taxonomy" id="113226"/>
    <lineage>
        <taxon>Eukaryota</taxon>
        <taxon>Fungi</taxon>
        <taxon>Dikarya</taxon>
        <taxon>Ascomycota</taxon>
        <taxon>Pezizomycotina</taxon>
        <taxon>Dothideomycetes</taxon>
        <taxon>Dothideomycetidae</taxon>
        <taxon>Mycosphaerellales</taxon>
        <taxon>Mycosphaerellaceae</taxon>
        <taxon>Pseudocercospora</taxon>
    </lineage>
</organism>
<dbReference type="GO" id="GO:0045275">
    <property type="term" value="C:respiratory chain complex III"/>
    <property type="evidence" value="ECO:0007669"/>
    <property type="project" value="UniProtKB-UniRule"/>
</dbReference>
<evidence type="ECO:0000256" key="3">
    <source>
        <dbReference type="ARBA" id="ARBA00022448"/>
    </source>
</evidence>
<dbReference type="InterPro" id="IPR036642">
    <property type="entry name" value="Cyt_bc1_su8_sf"/>
</dbReference>
<evidence type="ECO:0000256" key="10">
    <source>
        <dbReference type="ARBA" id="ARBA00023136"/>
    </source>
</evidence>
<dbReference type="PANTHER" id="PTHR12119">
    <property type="entry name" value="UBIQUINOL-CYTOCHROME C REDUCTASE COMPLEX UBIQUINONE-BINDING PROTEIN QP-C"/>
    <property type="match status" value="1"/>
</dbReference>
<evidence type="ECO:0000256" key="6">
    <source>
        <dbReference type="ARBA" id="ARBA00022792"/>
    </source>
</evidence>
<keyword evidence="7 11" id="KW-0249">Electron transport</keyword>
<keyword evidence="10 11" id="KW-0472">Membrane</keyword>